<keyword evidence="1" id="KW-0472">Membrane</keyword>
<evidence type="ECO:0000313" key="2">
    <source>
        <dbReference type="EMBL" id="AFT74836.1"/>
    </source>
</evidence>
<feature type="transmembrane region" description="Helical" evidence="1">
    <location>
        <begin position="69"/>
        <end position="86"/>
    </location>
</feature>
<keyword evidence="1" id="KW-0812">Transmembrane</keyword>
<name>A0AB32ZZF8_ALTME</name>
<evidence type="ECO:0000313" key="3">
    <source>
        <dbReference type="Proteomes" id="UP000006296"/>
    </source>
</evidence>
<dbReference type="Proteomes" id="UP000006296">
    <property type="component" value="Chromosome"/>
</dbReference>
<dbReference type="RefSeq" id="WP_014976710.1">
    <property type="nucleotide sequence ID" value="NC_018678.1"/>
</dbReference>
<accession>A0AB32ZZF8</accession>
<feature type="transmembrane region" description="Helical" evidence="1">
    <location>
        <begin position="33"/>
        <end position="57"/>
    </location>
</feature>
<evidence type="ECO:0000256" key="1">
    <source>
        <dbReference type="SAM" id="Phobius"/>
    </source>
</evidence>
<reference evidence="3" key="1">
    <citation type="journal article" date="2012" name="Sci. Rep.">
        <title>Genomes of surface isolates of Alteromonas macleodii: the life of a widespread marine opportunistic copiotroph.</title>
        <authorList>
            <person name="Lopez-Perez M."/>
            <person name="Gonzaga A."/>
            <person name="Martin-Cuadrado A.B."/>
            <person name="Onyshchenko O."/>
            <person name="Ghavidel A."/>
            <person name="Ghai R."/>
            <person name="Rodriguez-Valera F."/>
        </authorList>
    </citation>
    <scope>NUCLEOTIDE SEQUENCE [LARGE SCALE GENOMIC DNA]</scope>
    <source>
        <strain evidence="3">English Channel 673</strain>
    </source>
</reference>
<dbReference type="KEGG" id="amg:AMEC673_10720"/>
<feature type="transmembrane region" description="Helical" evidence="1">
    <location>
        <begin position="7"/>
        <end position="27"/>
    </location>
</feature>
<organism evidence="2 3">
    <name type="scientific">Alteromonas macleodii (strain English Channel 673)</name>
    <dbReference type="NCBI Taxonomy" id="1004788"/>
    <lineage>
        <taxon>Bacteria</taxon>
        <taxon>Pseudomonadati</taxon>
        <taxon>Pseudomonadota</taxon>
        <taxon>Gammaproteobacteria</taxon>
        <taxon>Alteromonadales</taxon>
        <taxon>Alteromonadaceae</taxon>
        <taxon>Alteromonas/Salinimonas group</taxon>
        <taxon>Alteromonas</taxon>
    </lineage>
</organism>
<keyword evidence="1" id="KW-1133">Transmembrane helix</keyword>
<dbReference type="EMBL" id="CP003844">
    <property type="protein sequence ID" value="AFT74836.1"/>
    <property type="molecule type" value="Genomic_DNA"/>
</dbReference>
<protein>
    <submittedName>
        <fullName evidence="2">Uncharacterized protein</fullName>
    </submittedName>
</protein>
<sequence length="87" mass="9463">MQVDILGVRIVFGFLTVAMLILVHGLLFNYNLIILALATSCMAAFFFITAVSAKKLAQSNFKFNRLQKISIGAWALLSVLGLVSIAT</sequence>
<gene>
    <name evidence="2" type="ordered locus">AMEC673_10720</name>
</gene>
<proteinExistence type="predicted"/>
<dbReference type="AlphaFoldDB" id="A0AB32ZZF8"/>